<dbReference type="GO" id="GO:0051707">
    <property type="term" value="P:response to other organism"/>
    <property type="evidence" value="ECO:0007669"/>
    <property type="project" value="UniProtKB-ARBA"/>
</dbReference>
<comment type="catalytic activity">
    <reaction evidence="10">
        <text>L-threonyl-[protein] + ATP = O-phospho-L-threonyl-[protein] + ADP + H(+)</text>
        <dbReference type="Rhea" id="RHEA:46608"/>
        <dbReference type="Rhea" id="RHEA-COMP:11060"/>
        <dbReference type="Rhea" id="RHEA-COMP:11605"/>
        <dbReference type="ChEBI" id="CHEBI:15378"/>
        <dbReference type="ChEBI" id="CHEBI:30013"/>
        <dbReference type="ChEBI" id="CHEBI:30616"/>
        <dbReference type="ChEBI" id="CHEBI:61977"/>
        <dbReference type="ChEBI" id="CHEBI:456216"/>
        <dbReference type="EC" id="2.7.12.2"/>
    </reaction>
</comment>
<dbReference type="Pfam" id="PF00069">
    <property type="entry name" value="Pkinase"/>
    <property type="match status" value="1"/>
</dbReference>
<keyword evidence="3" id="KW-0808">Transferase</keyword>
<keyword evidence="2" id="KW-0597">Phosphoprotein</keyword>
<accession>A0A7I8IZ54</accession>
<protein>
    <recommendedName>
        <fullName evidence="8">mitogen-activated protein kinase kinase</fullName>
        <ecNumber evidence="8">2.7.12.2</ecNumber>
    </recommendedName>
</protein>
<proteinExistence type="inferred from homology"/>
<dbReference type="GO" id="GO:0004708">
    <property type="term" value="F:MAP kinase kinase activity"/>
    <property type="evidence" value="ECO:0007669"/>
    <property type="project" value="UniProtKB-EC"/>
</dbReference>
<feature type="compositionally biased region" description="Polar residues" evidence="12">
    <location>
        <begin position="10"/>
        <end position="19"/>
    </location>
</feature>
<feature type="compositionally biased region" description="Pro residues" evidence="12">
    <location>
        <begin position="44"/>
        <end position="55"/>
    </location>
</feature>
<dbReference type="InterPro" id="IPR008271">
    <property type="entry name" value="Ser/Thr_kinase_AS"/>
</dbReference>
<evidence type="ECO:0000256" key="4">
    <source>
        <dbReference type="ARBA" id="ARBA00022741"/>
    </source>
</evidence>
<dbReference type="Proteomes" id="UP001189122">
    <property type="component" value="Unassembled WGS sequence"/>
</dbReference>
<reference evidence="14 15" key="1">
    <citation type="submission" date="2019-12" db="EMBL/GenBank/DDBJ databases">
        <authorList>
            <person name="Scholz U."/>
            <person name="Mascher M."/>
            <person name="Fiebig A."/>
        </authorList>
    </citation>
    <scope>NUCLEOTIDE SEQUENCE</scope>
</reference>
<feature type="compositionally biased region" description="Low complexity" evidence="12">
    <location>
        <begin position="56"/>
        <end position="77"/>
    </location>
</feature>
<dbReference type="InterPro" id="IPR000719">
    <property type="entry name" value="Prot_kinase_dom"/>
</dbReference>
<comment type="catalytic activity">
    <reaction evidence="9">
        <text>L-seryl-[protein] + ATP = O-phospho-L-seryl-[protein] + ADP + H(+)</text>
        <dbReference type="Rhea" id="RHEA:17989"/>
        <dbReference type="Rhea" id="RHEA-COMP:9863"/>
        <dbReference type="Rhea" id="RHEA-COMP:11604"/>
        <dbReference type="ChEBI" id="CHEBI:15378"/>
        <dbReference type="ChEBI" id="CHEBI:29999"/>
        <dbReference type="ChEBI" id="CHEBI:30616"/>
        <dbReference type="ChEBI" id="CHEBI:83421"/>
        <dbReference type="ChEBI" id="CHEBI:456216"/>
        <dbReference type="EC" id="2.7.12.2"/>
    </reaction>
</comment>
<keyword evidence="4" id="KW-0547">Nucleotide-binding</keyword>
<gene>
    <name evidence="14" type="ORF">SI7747_06008695</name>
</gene>
<comment type="similarity">
    <text evidence="7">Belongs to the protein kinase superfamily. STE Ser/Thr protein kinase family. MAP kinase kinase subfamily.</text>
</comment>
<organism evidence="14">
    <name type="scientific">Spirodela intermedia</name>
    <name type="common">Intermediate duckweed</name>
    <dbReference type="NCBI Taxonomy" id="51605"/>
    <lineage>
        <taxon>Eukaryota</taxon>
        <taxon>Viridiplantae</taxon>
        <taxon>Streptophyta</taxon>
        <taxon>Embryophyta</taxon>
        <taxon>Tracheophyta</taxon>
        <taxon>Spermatophyta</taxon>
        <taxon>Magnoliopsida</taxon>
        <taxon>Liliopsida</taxon>
        <taxon>Araceae</taxon>
        <taxon>Lemnoideae</taxon>
        <taxon>Spirodela</taxon>
    </lineage>
</organism>
<evidence type="ECO:0000256" key="12">
    <source>
        <dbReference type="SAM" id="MobiDB-lite"/>
    </source>
</evidence>
<dbReference type="AlphaFoldDB" id="A0A7I8IZ54"/>
<dbReference type="PANTHER" id="PTHR24361">
    <property type="entry name" value="MITOGEN-ACTIVATED KINASE KINASE KINASE"/>
    <property type="match status" value="1"/>
</dbReference>
<evidence type="ECO:0000256" key="10">
    <source>
        <dbReference type="ARBA" id="ARBA00049299"/>
    </source>
</evidence>
<keyword evidence="5" id="KW-0418">Kinase</keyword>
<dbReference type="EC" id="2.7.12.2" evidence="8"/>
<keyword evidence="6" id="KW-0067">ATP-binding</keyword>
<feature type="region of interest" description="Disordered" evidence="12">
    <location>
        <begin position="330"/>
        <end position="352"/>
    </location>
</feature>
<dbReference type="PROSITE" id="PS50011">
    <property type="entry name" value="PROTEIN_KINASE_DOM"/>
    <property type="match status" value="1"/>
</dbReference>
<evidence type="ECO:0000256" key="9">
    <source>
        <dbReference type="ARBA" id="ARBA00049014"/>
    </source>
</evidence>
<feature type="region of interest" description="Disordered" evidence="12">
    <location>
        <begin position="1"/>
        <end position="77"/>
    </location>
</feature>
<sequence>MRPATPPTKPTASQSQNRRTAPPRRPELTLSMPPRDPAAIAVPLPLPPPHAPPPSSSSLSSSAALPPSSSSQVVTPPLSDLERVRRLGSGSGGTVWLVIHGLHDDHLRRHISREIEILRAADDPSVVRYHHMYVDQAGEIQLLLEYMDGGSLGGRRISSEPSLADISCQVLQGLRYLHRRRIVHRDIKPANLLVNSSRQVKIADFGVSRILPKSLDPCNSSVGTIAYMSPERINTDPNRGVYDGYAADIWSFGLTVLEFYLGRYPFGEEAGRRGDLITLMCAICYSDPPAAPPTASPELRGFISCCLQKDPTRRLTAEQLLRHPFLTRAKAAAAPPQGRLPSSPSESSGEDRKLRSCSGIFFSSCLSNTAPQCQPAD</sequence>
<evidence type="ECO:0000256" key="8">
    <source>
        <dbReference type="ARBA" id="ARBA00038999"/>
    </source>
</evidence>
<feature type="domain" description="Protein kinase" evidence="13">
    <location>
        <begin position="81"/>
        <end position="326"/>
    </location>
</feature>
<evidence type="ECO:0000256" key="7">
    <source>
        <dbReference type="ARBA" id="ARBA00038035"/>
    </source>
</evidence>
<evidence type="ECO:0000256" key="1">
    <source>
        <dbReference type="ARBA" id="ARBA00022527"/>
    </source>
</evidence>
<dbReference type="FunFam" id="1.10.510.10:FF:000350">
    <property type="entry name" value="Mitogen-activated protein kinase 2"/>
    <property type="match status" value="1"/>
</dbReference>
<evidence type="ECO:0000259" key="13">
    <source>
        <dbReference type="PROSITE" id="PS50011"/>
    </source>
</evidence>
<comment type="catalytic activity">
    <reaction evidence="11">
        <text>L-tyrosyl-[protein] + ATP = O-phospho-L-tyrosyl-[protein] + ADP + H(+)</text>
        <dbReference type="Rhea" id="RHEA:10596"/>
        <dbReference type="Rhea" id="RHEA-COMP:10136"/>
        <dbReference type="Rhea" id="RHEA-COMP:20101"/>
        <dbReference type="ChEBI" id="CHEBI:15378"/>
        <dbReference type="ChEBI" id="CHEBI:30616"/>
        <dbReference type="ChEBI" id="CHEBI:46858"/>
        <dbReference type="ChEBI" id="CHEBI:61978"/>
        <dbReference type="ChEBI" id="CHEBI:456216"/>
        <dbReference type="EC" id="2.7.12.2"/>
    </reaction>
</comment>
<evidence type="ECO:0000256" key="6">
    <source>
        <dbReference type="ARBA" id="ARBA00022840"/>
    </source>
</evidence>
<name>A0A7I8IZ54_SPIIN</name>
<keyword evidence="15" id="KW-1185">Reference proteome</keyword>
<evidence type="ECO:0000256" key="11">
    <source>
        <dbReference type="ARBA" id="ARBA00051693"/>
    </source>
</evidence>
<dbReference type="GO" id="GO:0005524">
    <property type="term" value="F:ATP binding"/>
    <property type="evidence" value="ECO:0007669"/>
    <property type="project" value="UniProtKB-KW"/>
</dbReference>
<dbReference type="PROSITE" id="PS00108">
    <property type="entry name" value="PROTEIN_KINASE_ST"/>
    <property type="match status" value="1"/>
</dbReference>
<evidence type="ECO:0000256" key="2">
    <source>
        <dbReference type="ARBA" id="ARBA00022553"/>
    </source>
</evidence>
<evidence type="ECO:0000313" key="14">
    <source>
        <dbReference type="EMBL" id="CAA2622670.1"/>
    </source>
</evidence>
<dbReference type="GO" id="GO:0006950">
    <property type="term" value="P:response to stress"/>
    <property type="evidence" value="ECO:0007669"/>
    <property type="project" value="UniProtKB-ARBA"/>
</dbReference>
<dbReference type="Gene3D" id="1.10.510.10">
    <property type="entry name" value="Transferase(Phosphotransferase) domain 1"/>
    <property type="match status" value="1"/>
</dbReference>
<dbReference type="PANTHER" id="PTHR24361:SF762">
    <property type="entry name" value="MITOGEN-ACTIVATED PROTEIN KINASE KINASE 5"/>
    <property type="match status" value="1"/>
</dbReference>
<evidence type="ECO:0000313" key="15">
    <source>
        <dbReference type="Proteomes" id="UP001189122"/>
    </source>
</evidence>
<dbReference type="CDD" id="cd06623">
    <property type="entry name" value="PKc_MAPKK_plant_like"/>
    <property type="match status" value="1"/>
</dbReference>
<evidence type="ECO:0000256" key="3">
    <source>
        <dbReference type="ARBA" id="ARBA00022679"/>
    </source>
</evidence>
<dbReference type="InterPro" id="IPR053235">
    <property type="entry name" value="Ser_Thr_kinase"/>
</dbReference>
<dbReference type="GO" id="GO:0004674">
    <property type="term" value="F:protein serine/threonine kinase activity"/>
    <property type="evidence" value="ECO:0007669"/>
    <property type="project" value="UniProtKB-KW"/>
</dbReference>
<evidence type="ECO:0000256" key="5">
    <source>
        <dbReference type="ARBA" id="ARBA00022777"/>
    </source>
</evidence>
<dbReference type="GO" id="GO:0005737">
    <property type="term" value="C:cytoplasm"/>
    <property type="evidence" value="ECO:0007669"/>
    <property type="project" value="TreeGrafter"/>
</dbReference>
<dbReference type="EMBL" id="LR743593">
    <property type="protein sequence ID" value="CAA2622670.1"/>
    <property type="molecule type" value="Genomic_DNA"/>
</dbReference>
<keyword evidence="1" id="KW-0723">Serine/threonine-protein kinase</keyword>
<dbReference type="EMBL" id="CACRZD030000006">
    <property type="protein sequence ID" value="CAA6662302.1"/>
    <property type="molecule type" value="Genomic_DNA"/>
</dbReference>
<dbReference type="SMART" id="SM00220">
    <property type="entry name" value="S_TKc"/>
    <property type="match status" value="1"/>
</dbReference>
<dbReference type="InterPro" id="IPR011009">
    <property type="entry name" value="Kinase-like_dom_sf"/>
</dbReference>
<dbReference type="SUPFAM" id="SSF56112">
    <property type="entry name" value="Protein kinase-like (PK-like)"/>
    <property type="match status" value="1"/>
</dbReference>